<protein>
    <recommendedName>
        <fullName evidence="1">Tc1-like transposase DDE domain-containing protein</fullName>
    </recommendedName>
</protein>
<reference evidence="3" key="1">
    <citation type="submission" date="2021-02" db="EMBL/GenBank/DDBJ databases">
        <authorList>
            <person name="Nowell W R."/>
        </authorList>
    </citation>
    <scope>NUCLEOTIDE SEQUENCE</scope>
</reference>
<name>A0A816EDQ9_ADIRI</name>
<dbReference type="EMBL" id="CAJNOJ010000685">
    <property type="protein sequence ID" value="CAF1509665.1"/>
    <property type="molecule type" value="Genomic_DNA"/>
</dbReference>
<dbReference type="Gene3D" id="3.30.420.10">
    <property type="entry name" value="Ribonuclease H-like superfamily/Ribonuclease H"/>
    <property type="match status" value="1"/>
</dbReference>
<comment type="caution">
    <text evidence="3">The sequence shown here is derived from an EMBL/GenBank/DDBJ whole genome shotgun (WGS) entry which is preliminary data.</text>
</comment>
<dbReference type="Proteomes" id="UP000663828">
    <property type="component" value="Unassembled WGS sequence"/>
</dbReference>
<gene>
    <name evidence="2" type="ORF">EDS130_LOCUS43159</name>
    <name evidence="3" type="ORF">XAT740_LOCUS55039</name>
</gene>
<dbReference type="EMBL" id="CAJNOR010010136">
    <property type="protein sequence ID" value="CAF1651376.1"/>
    <property type="molecule type" value="Genomic_DNA"/>
</dbReference>
<evidence type="ECO:0000313" key="2">
    <source>
        <dbReference type="EMBL" id="CAF1509665.1"/>
    </source>
</evidence>
<dbReference type="GO" id="GO:0003676">
    <property type="term" value="F:nucleic acid binding"/>
    <property type="evidence" value="ECO:0007669"/>
    <property type="project" value="InterPro"/>
</dbReference>
<accession>A0A816EDQ9</accession>
<organism evidence="3 4">
    <name type="scientific">Adineta ricciae</name>
    <name type="common">Rotifer</name>
    <dbReference type="NCBI Taxonomy" id="249248"/>
    <lineage>
        <taxon>Eukaryota</taxon>
        <taxon>Metazoa</taxon>
        <taxon>Spiralia</taxon>
        <taxon>Gnathifera</taxon>
        <taxon>Rotifera</taxon>
        <taxon>Eurotatoria</taxon>
        <taxon>Bdelloidea</taxon>
        <taxon>Adinetida</taxon>
        <taxon>Adinetidae</taxon>
        <taxon>Adineta</taxon>
    </lineage>
</organism>
<evidence type="ECO:0000313" key="4">
    <source>
        <dbReference type="Proteomes" id="UP000663828"/>
    </source>
</evidence>
<dbReference type="InterPro" id="IPR036397">
    <property type="entry name" value="RNaseH_sf"/>
</dbReference>
<sequence length="158" mass="18716">MGSTQHRNAEWDQLVFTDENSFHMKQVIKRIWKKCGEEYYVTTVKHSVKVHVWGCFSKYGFEKLVLFKQTLNSELMCKIYKNGLLPSVNRWFDDNSCDWKLLEDNDPKHTSKMCKRYKINNEIQLLPWPSQSPDCNPIEKCLGFNEAQNKQTPTYISQ</sequence>
<keyword evidence="4" id="KW-1185">Reference proteome</keyword>
<evidence type="ECO:0000259" key="1">
    <source>
        <dbReference type="Pfam" id="PF13358"/>
    </source>
</evidence>
<dbReference type="Proteomes" id="UP000663852">
    <property type="component" value="Unassembled WGS sequence"/>
</dbReference>
<feature type="domain" description="Tc1-like transposase DDE" evidence="1">
    <location>
        <begin position="13"/>
        <end position="148"/>
    </location>
</feature>
<dbReference type="AlphaFoldDB" id="A0A816EDQ9"/>
<dbReference type="InterPro" id="IPR038717">
    <property type="entry name" value="Tc1-like_DDE_dom"/>
</dbReference>
<dbReference type="OrthoDB" id="6767596at2759"/>
<dbReference type="Pfam" id="PF13358">
    <property type="entry name" value="DDE_3"/>
    <property type="match status" value="1"/>
</dbReference>
<proteinExistence type="predicted"/>
<evidence type="ECO:0000313" key="3">
    <source>
        <dbReference type="EMBL" id="CAF1651376.1"/>
    </source>
</evidence>